<dbReference type="EMBL" id="CP025066">
    <property type="protein sequence ID" value="AUX09806.1"/>
    <property type="molecule type" value="Genomic_DNA"/>
</dbReference>
<dbReference type="InterPro" id="IPR055941">
    <property type="entry name" value="DUF7519"/>
</dbReference>
<dbReference type="Proteomes" id="UP000263012">
    <property type="component" value="Chromosome"/>
</dbReference>
<keyword evidence="1" id="KW-0812">Transmembrane</keyword>
<dbReference type="GeneID" id="37878532"/>
<evidence type="ECO:0000313" key="2">
    <source>
        <dbReference type="EMBL" id="AUX09806.1"/>
    </source>
</evidence>
<dbReference type="Pfam" id="PF24363">
    <property type="entry name" value="DUF7519"/>
    <property type="match status" value="1"/>
</dbReference>
<feature type="transmembrane region" description="Helical" evidence="1">
    <location>
        <begin position="89"/>
        <end position="110"/>
    </location>
</feature>
<evidence type="ECO:0000313" key="3">
    <source>
        <dbReference type="Proteomes" id="UP000263012"/>
    </source>
</evidence>
<reference evidence="3" key="1">
    <citation type="submission" date="2017-11" db="EMBL/GenBank/DDBJ databases">
        <title>Phenotypic and genomic properties of facultatively anaerobic sulfur-reducing natronoarchaea from hypersaline soda lakes.</title>
        <authorList>
            <person name="Sorokin D.Y."/>
            <person name="Kublanov I.V."/>
            <person name="Roman P."/>
            <person name="Sinninghe Damste J.S."/>
            <person name="Golyshin P.N."/>
            <person name="Rojo D."/>
            <person name="Ciordia S."/>
            <person name="Mena M.D.C."/>
            <person name="Ferrer M."/>
            <person name="Messina E."/>
            <person name="Smedile F."/>
            <person name="La Spada G."/>
            <person name="La Cono V."/>
            <person name="Yakimov M.M."/>
        </authorList>
    </citation>
    <scope>NUCLEOTIDE SEQUENCE [LARGE SCALE GENOMIC DNA]</scope>
    <source>
        <strain evidence="3">AArc-Sl</strain>
    </source>
</reference>
<dbReference type="AlphaFoldDB" id="A0A343TL34"/>
<name>A0A343TL34_9EURY</name>
<organism evidence="2 3">
    <name type="scientific">Halalkaliarchaeum desulfuricum</name>
    <dbReference type="NCBI Taxonomy" id="2055893"/>
    <lineage>
        <taxon>Archaea</taxon>
        <taxon>Methanobacteriati</taxon>
        <taxon>Methanobacteriota</taxon>
        <taxon>Stenosarchaea group</taxon>
        <taxon>Halobacteria</taxon>
        <taxon>Halobacteriales</taxon>
        <taxon>Haloferacaceae</taxon>
        <taxon>Halalkaliarchaeum</taxon>
    </lineage>
</organism>
<gene>
    <name evidence="2" type="ORF">AArcSl_2181</name>
</gene>
<keyword evidence="3" id="KW-1185">Reference proteome</keyword>
<dbReference type="KEGG" id="hdf:AArcSl_2181"/>
<accession>A0A343TL34</accession>
<feature type="transmembrane region" description="Helical" evidence="1">
    <location>
        <begin position="122"/>
        <end position="148"/>
    </location>
</feature>
<keyword evidence="1" id="KW-1133">Transmembrane helix</keyword>
<feature type="transmembrane region" description="Helical" evidence="1">
    <location>
        <begin position="154"/>
        <end position="171"/>
    </location>
</feature>
<sequence length="172" mass="17018">MTEKCEEATRPIDRSSTTVGSGLSAFAALFSFVVTGFYSWGGLLAGAVGLVLLLAGLVRGTTAPVTIGGFGLVIAGIVAGAQGAPVVSVLAGVVFAVIAWDAAGLAIGLGKQLGRGADTTRLELFHVAGSLAVGIVSAGIGYAIYVFATGGQPVGAVVFLLVGTLLLLVVLE</sequence>
<evidence type="ECO:0000256" key="1">
    <source>
        <dbReference type="SAM" id="Phobius"/>
    </source>
</evidence>
<dbReference type="RefSeq" id="WP_119819003.1">
    <property type="nucleotide sequence ID" value="NZ_CP025066.1"/>
</dbReference>
<feature type="transmembrane region" description="Helical" evidence="1">
    <location>
        <begin position="65"/>
        <end position="83"/>
    </location>
</feature>
<protein>
    <submittedName>
        <fullName evidence="2">Uncharacterized protein</fullName>
    </submittedName>
</protein>
<dbReference type="OrthoDB" id="308469at2157"/>
<proteinExistence type="predicted"/>
<keyword evidence="1" id="KW-0472">Membrane</keyword>